<dbReference type="RefSeq" id="WP_252085565.1">
    <property type="nucleotide sequence ID" value="NZ_CP092418.1"/>
</dbReference>
<accession>A0ABY4VGA2</accession>
<gene>
    <name evidence="1" type="ORF">MJO52_08800</name>
</gene>
<organism evidence="1 2">
    <name type="scientific">Microbulbifer variabilis</name>
    <dbReference type="NCBI Taxonomy" id="266805"/>
    <lineage>
        <taxon>Bacteria</taxon>
        <taxon>Pseudomonadati</taxon>
        <taxon>Pseudomonadota</taxon>
        <taxon>Gammaproteobacteria</taxon>
        <taxon>Cellvibrionales</taxon>
        <taxon>Microbulbiferaceae</taxon>
        <taxon>Microbulbifer</taxon>
    </lineage>
</organism>
<keyword evidence="2" id="KW-1185">Reference proteome</keyword>
<evidence type="ECO:0000313" key="2">
    <source>
        <dbReference type="Proteomes" id="UP001055658"/>
    </source>
</evidence>
<evidence type="ECO:0000313" key="1">
    <source>
        <dbReference type="EMBL" id="USD23219.1"/>
    </source>
</evidence>
<dbReference type="EMBL" id="CP092418">
    <property type="protein sequence ID" value="USD23219.1"/>
    <property type="molecule type" value="Genomic_DNA"/>
</dbReference>
<protein>
    <submittedName>
        <fullName evidence="1">Uncharacterized protein</fullName>
    </submittedName>
</protein>
<reference evidence="1" key="1">
    <citation type="submission" date="2022-02" db="EMBL/GenBank/DDBJ databases">
        <title>Coral-associated bacteria.</title>
        <authorList>
            <person name="Tang K."/>
            <person name="Wang X."/>
        </authorList>
    </citation>
    <scope>NUCLEOTIDE SEQUENCE</scope>
    <source>
        <strain evidence="1">SCSIO 43006</strain>
    </source>
</reference>
<proteinExistence type="predicted"/>
<name>A0ABY4VGA2_9GAMM</name>
<dbReference type="Proteomes" id="UP001055658">
    <property type="component" value="Chromosome"/>
</dbReference>
<sequence length="462" mass="51640">MTTMRFIANLRRQTLDAFASHMITAGGYLLSAHRITNPNLQMAAEVRRRGLPLFADNGTKQLIDAVISQFSEEARQVTLRVKALRRQLGQLPRGNEVPKDLRILADTLAERVLANCNERSNSIDTNLLLQRQLLMHPTHLIAQEDFATTCLVALDLEREITGWRPERIAARNRQSLRLWEKIAEHPLSQGLTVYAVLSAMDYNTGRDAGRLAAQSGVHSAALGLASICGDLNATDFFVLNRASFKLDRPVPRRYVRLAQVLKGITDGYQDHNIPLQRFHCLGLGAPSLLPIAAAALPANTQITADATSPIHAAAKDRVLYDPENFGDRATTREIVERIVEGGNWPFLSPFTQSFKQRFGHDPEGARDWWKAQGQPPISRETLQQSSNLSSALPLFCEADPQIRSIARDTWIAHNHWVLGELTESRSGPQRHELAYRIIDHWLEGLSTTTSRGLKAAKRILLM</sequence>